<comment type="function">
    <text evidence="12 15">F(1)F(0) ATP synthase produces ATP from ADP in the presence of a proton or sodium gradient. F-type ATPases consist of two structural domains, F(1) containing the extramembraneous catalytic core and F(0) containing the membrane proton channel, linked together by a central stalk and a peripheral stalk. During catalysis, ATP synthesis in the catalytic domain of F(1) is coupled via a rotary mechanism of the central stalk subunits to proton translocation.</text>
</comment>
<accession>A0A3Q8XQ81</accession>
<keyword evidence="3 15" id="KW-0813">Transport</keyword>
<dbReference type="AlphaFoldDB" id="A0A3Q8XQ81"/>
<keyword evidence="6 15" id="KW-0812">Transmembrane</keyword>
<keyword evidence="5 15" id="KW-0138">CF(0)</keyword>
<evidence type="ECO:0000256" key="8">
    <source>
        <dbReference type="ARBA" id="ARBA00022989"/>
    </source>
</evidence>
<evidence type="ECO:0000256" key="6">
    <source>
        <dbReference type="ARBA" id="ARBA00022692"/>
    </source>
</evidence>
<comment type="similarity">
    <text evidence="2 15 16">Belongs to the ATPase B chain family.</text>
</comment>
<evidence type="ECO:0000256" key="7">
    <source>
        <dbReference type="ARBA" id="ARBA00022781"/>
    </source>
</evidence>
<evidence type="ECO:0000256" key="12">
    <source>
        <dbReference type="ARBA" id="ARBA00025198"/>
    </source>
</evidence>
<evidence type="ECO:0000256" key="10">
    <source>
        <dbReference type="ARBA" id="ARBA00023136"/>
    </source>
</evidence>
<feature type="coiled-coil region" evidence="17">
    <location>
        <begin position="85"/>
        <end position="156"/>
    </location>
</feature>
<evidence type="ECO:0000256" key="9">
    <source>
        <dbReference type="ARBA" id="ARBA00023065"/>
    </source>
</evidence>
<protein>
    <recommendedName>
        <fullName evidence="15">ATP synthase subunit b</fullName>
    </recommendedName>
    <alternativeName>
        <fullName evidence="15">ATP synthase F(0) sector subunit b</fullName>
    </alternativeName>
    <alternativeName>
        <fullName evidence="15">ATPase subunit I</fullName>
    </alternativeName>
    <alternativeName>
        <fullName evidence="15">F-type ATPase subunit b</fullName>
        <shortName evidence="15">F-ATPase subunit b</shortName>
    </alternativeName>
</protein>
<evidence type="ECO:0000256" key="14">
    <source>
        <dbReference type="ARBA" id="ARBA00025830"/>
    </source>
</evidence>
<evidence type="ECO:0000313" key="20">
    <source>
        <dbReference type="Proteomes" id="UP000268192"/>
    </source>
</evidence>
<evidence type="ECO:0000256" key="1">
    <source>
        <dbReference type="ARBA" id="ARBA00004377"/>
    </source>
</evidence>
<feature type="transmembrane region" description="Helical" evidence="15">
    <location>
        <begin position="44"/>
        <end position="62"/>
    </location>
</feature>
<keyword evidence="17" id="KW-0175">Coiled coil</keyword>
<evidence type="ECO:0000313" key="19">
    <source>
        <dbReference type="EMBL" id="AZN72842.1"/>
    </source>
</evidence>
<feature type="region of interest" description="Disordered" evidence="18">
    <location>
        <begin position="1"/>
        <end position="29"/>
    </location>
</feature>
<dbReference type="NCBIfam" id="NF006612">
    <property type="entry name" value="PRK09174.1"/>
    <property type="match status" value="1"/>
</dbReference>
<dbReference type="PANTHER" id="PTHR33445">
    <property type="entry name" value="ATP SYNTHASE SUBUNIT B', CHLOROPLASTIC"/>
    <property type="match status" value="1"/>
</dbReference>
<organism evidence="19 20">
    <name type="scientific">Georhizobium profundi</name>
    <dbReference type="NCBI Taxonomy" id="2341112"/>
    <lineage>
        <taxon>Bacteria</taxon>
        <taxon>Pseudomonadati</taxon>
        <taxon>Pseudomonadota</taxon>
        <taxon>Alphaproteobacteria</taxon>
        <taxon>Hyphomicrobiales</taxon>
        <taxon>Rhizobiaceae</taxon>
        <taxon>Georhizobium</taxon>
    </lineage>
</organism>
<evidence type="ECO:0000256" key="3">
    <source>
        <dbReference type="ARBA" id="ARBA00022448"/>
    </source>
</evidence>
<keyword evidence="8 15" id="KW-1133">Transmembrane helix</keyword>
<dbReference type="InterPro" id="IPR002146">
    <property type="entry name" value="ATP_synth_b/b'su_bac/chlpt"/>
</dbReference>
<keyword evidence="20" id="KW-1185">Reference proteome</keyword>
<comment type="function">
    <text evidence="13">Component of the F(0) channel, it forms part of the peripheral stalk, linking F(1) to F(0). The b'-subunit is a diverged and duplicated form of b found in plants and photosynthetic bacteria.</text>
</comment>
<evidence type="ECO:0000256" key="13">
    <source>
        <dbReference type="ARBA" id="ARBA00025614"/>
    </source>
</evidence>
<keyword evidence="7 15" id="KW-0375">Hydrogen ion transport</keyword>
<keyword evidence="4 15" id="KW-1003">Cell membrane</keyword>
<keyword evidence="10 15" id="KW-0472">Membrane</keyword>
<sequence length="197" mass="21274">MLVTPSFAQDAEPVPTENLNTETGVEDHGAEGSGLFPPFDSSTFASQLLWLAITFGLFYLFMQRVIVPRIGGILENRRDRIASDFDEAERLKSEADEAIAAYEQELAEAKSKASLIGQRARDDAKAEADIERTQIESDLAAKMAEAEKRITEIKARALGEVDVIAEDTTVAIVEQLTGSTVTPATASAAVKAVANEE</sequence>
<evidence type="ECO:0000256" key="4">
    <source>
        <dbReference type="ARBA" id="ARBA00022475"/>
    </source>
</evidence>
<evidence type="ECO:0000256" key="18">
    <source>
        <dbReference type="SAM" id="MobiDB-lite"/>
    </source>
</evidence>
<evidence type="ECO:0000256" key="2">
    <source>
        <dbReference type="ARBA" id="ARBA00005513"/>
    </source>
</evidence>
<dbReference type="GO" id="GO:0046933">
    <property type="term" value="F:proton-transporting ATP synthase activity, rotational mechanism"/>
    <property type="evidence" value="ECO:0007669"/>
    <property type="project" value="UniProtKB-UniRule"/>
</dbReference>
<evidence type="ECO:0000256" key="15">
    <source>
        <dbReference type="HAMAP-Rule" id="MF_01398"/>
    </source>
</evidence>
<dbReference type="EMBL" id="CP032509">
    <property type="protein sequence ID" value="AZN72842.1"/>
    <property type="molecule type" value="Genomic_DNA"/>
</dbReference>
<dbReference type="Proteomes" id="UP000268192">
    <property type="component" value="Chromosome"/>
</dbReference>
<dbReference type="Pfam" id="PF00430">
    <property type="entry name" value="ATP-synt_B"/>
    <property type="match status" value="1"/>
</dbReference>
<comment type="subcellular location">
    <subcellularLocation>
        <location evidence="1">Cell inner membrane</location>
        <topology evidence="1">Single-pass membrane protein</topology>
    </subcellularLocation>
    <subcellularLocation>
        <location evidence="15">Cell membrane</location>
        <topology evidence="15">Single-pass membrane protein</topology>
    </subcellularLocation>
</comment>
<dbReference type="GO" id="GO:0045259">
    <property type="term" value="C:proton-transporting ATP synthase complex"/>
    <property type="evidence" value="ECO:0007669"/>
    <property type="project" value="UniProtKB-KW"/>
</dbReference>
<dbReference type="OrthoDB" id="9805716at2"/>
<dbReference type="InterPro" id="IPR050059">
    <property type="entry name" value="ATP_synthase_B_chain"/>
</dbReference>
<keyword evidence="11 15" id="KW-0066">ATP synthesis</keyword>
<reference evidence="19 20" key="1">
    <citation type="submission" date="2018-09" db="EMBL/GenBank/DDBJ databases">
        <title>Marinorhizobium profundi gen. nov., sp. nov., isolated from a deep-sea sediment sample from the New Britain Trench and proposal of Marinorhizobiaceae fam. nov. in the order Rhizobiales of the class Alphaproteobacteria.</title>
        <authorList>
            <person name="Cao J."/>
        </authorList>
    </citation>
    <scope>NUCLEOTIDE SEQUENCE [LARGE SCALE GENOMIC DNA]</scope>
    <source>
        <strain evidence="19 20">WS11</strain>
    </source>
</reference>
<dbReference type="KEGG" id="abaw:D5400_17545"/>
<dbReference type="HAMAP" id="MF_01398">
    <property type="entry name" value="ATP_synth_b_bprime"/>
    <property type="match status" value="1"/>
</dbReference>
<comment type="subunit">
    <text evidence="14 15">F-type ATPases have 2 components, F(1) - the catalytic core - and F(0) - the membrane proton channel. F(1) has five subunits: alpha(3), beta(3), gamma(1), delta(1), epsilon(1). F(0) has three main subunits: a(1), b(2) and c(10-14). The alpha and beta chains form an alternating ring which encloses part of the gamma chain. F(1) is attached to F(0) by a central stalk formed by the gamma and epsilon chains, while a peripheral stalk is formed by the delta and b chains.</text>
</comment>
<dbReference type="RefSeq" id="WP_126011174.1">
    <property type="nucleotide sequence ID" value="NZ_CP032509.1"/>
</dbReference>
<keyword evidence="9 15" id="KW-0406">Ion transport</keyword>
<dbReference type="GO" id="GO:0046961">
    <property type="term" value="F:proton-transporting ATPase activity, rotational mechanism"/>
    <property type="evidence" value="ECO:0007669"/>
    <property type="project" value="TreeGrafter"/>
</dbReference>
<dbReference type="GO" id="GO:0005886">
    <property type="term" value="C:plasma membrane"/>
    <property type="evidence" value="ECO:0007669"/>
    <property type="project" value="UniProtKB-SubCell"/>
</dbReference>
<evidence type="ECO:0000256" key="17">
    <source>
        <dbReference type="SAM" id="Coils"/>
    </source>
</evidence>
<evidence type="ECO:0000256" key="16">
    <source>
        <dbReference type="RuleBase" id="RU003848"/>
    </source>
</evidence>
<proteinExistence type="inferred from homology"/>
<evidence type="ECO:0000256" key="5">
    <source>
        <dbReference type="ARBA" id="ARBA00022547"/>
    </source>
</evidence>
<dbReference type="PANTHER" id="PTHR33445:SF1">
    <property type="entry name" value="ATP SYNTHASE SUBUNIT B"/>
    <property type="match status" value="1"/>
</dbReference>
<dbReference type="Gene3D" id="6.10.250.1580">
    <property type="match status" value="1"/>
</dbReference>
<gene>
    <name evidence="15" type="primary">atpF</name>
    <name evidence="19" type="ORF">D5400_17545</name>
</gene>
<dbReference type="CDD" id="cd06503">
    <property type="entry name" value="ATP-synt_Fo_b"/>
    <property type="match status" value="1"/>
</dbReference>
<evidence type="ECO:0000256" key="11">
    <source>
        <dbReference type="ARBA" id="ARBA00023310"/>
    </source>
</evidence>
<name>A0A3Q8XQ81_9HYPH</name>